<dbReference type="PANTHER" id="PTHR10654">
    <property type="entry name" value="CAS SCAFFOLDING PROTEIN"/>
    <property type="match status" value="1"/>
</dbReference>
<dbReference type="AlphaFoldDB" id="A0A0M9A7J1"/>
<feature type="compositionally biased region" description="Polar residues" evidence="4">
    <location>
        <begin position="224"/>
        <end position="233"/>
    </location>
</feature>
<dbReference type="GO" id="GO:0005737">
    <property type="term" value="C:cytoplasm"/>
    <property type="evidence" value="ECO:0007669"/>
    <property type="project" value="UniProtKB-SubCell"/>
</dbReference>
<feature type="domain" description="CAS family C-terminal" evidence="6">
    <location>
        <begin position="657"/>
        <end position="846"/>
    </location>
</feature>
<accession>A0A0M9A7J1</accession>
<proteinExistence type="predicted"/>
<gene>
    <name evidence="7" type="ORF">WN51_09793</name>
</gene>
<name>A0A0M9A7J1_9HYME</name>
<sequence>MLKHCQYTHTIASSRTTPHPLEVYPTPSRESRDPNQPIANFRCISVASEEARFSGLSSLKSHRKLDQIILSYTPQRVKGGNATEMRRRVPVRSSSEPRKSCATLQARFTLELEQRAFTQLRTLKQMSGEFEIYFVRNDQKTARLAPHTSKNFFLQNNPENTRDVFTQSSQACCASSSFARSSRKRAKNSNSLRKVHDLRDCKKQPIECSSSASLSDKYVHAGRYTTSSRSSVDNGGDASECYDVPPRAVPVIPSPASSPSPAPSCYDIPRPPTSCTPISNCSGGSGVTPLDCYDVPRPLQPLTPSSSASSLTNDGSLSGSNRTCLESTTLHATFRIKLASVPINERVTESLPAEESRMITLTKRFTSSLAAQDYDVPRSRLPASSLPSRHNTPVPKTPTPPPPPQTQQIYDVPVSKELPLELDSALEGLQRLQSEASAAIARLLGFVSPVWRTPQRLDATLMDLRLAALRLRTSLHDLAEFAEGNSRKFSLVGPVCQWKRVTIFEKILTRSIYVCNSNRYLSERKVLPFVITLPKSSTTHSTLGNAGKAPDKGLASKLRPLVKALRDSDKLVQEAATELDAMEWDAGKLCRGGGDTPTPTNGPPSSLLPPVQPDPLDQLIACAQALTEDVRQVASFIQGNSTLLFKRSSIISTGSSNNSGAGEDYDYVNLDSREVVAKQREEVRASLPQELRSNYDLLISESDNATIQMPPSTPTPMDPNDKQLLAFYAAQVITHGNHLTHAIDAFMQTVEHNQPPKAKFLAHGKFVVLSAHRLVHIGDTVHRNVTRNDVRTRVLQCANALSEALGQTVSKTKQAAQFFPSVSAVQEMVDSVVDVSHLAKDLKVAMIHAAQQP</sequence>
<evidence type="ECO:0000256" key="3">
    <source>
        <dbReference type="ARBA" id="ARBA00022553"/>
    </source>
</evidence>
<comment type="subcellular location">
    <subcellularLocation>
        <location evidence="1">Cytoplasm</location>
    </subcellularLocation>
</comment>
<dbReference type="PANTHER" id="PTHR10654:SF18">
    <property type="entry name" value="IP17195P"/>
    <property type="match status" value="1"/>
</dbReference>
<organism evidence="7 8">
    <name type="scientific">Melipona quadrifasciata</name>
    <dbReference type="NCBI Taxonomy" id="166423"/>
    <lineage>
        <taxon>Eukaryota</taxon>
        <taxon>Metazoa</taxon>
        <taxon>Ecdysozoa</taxon>
        <taxon>Arthropoda</taxon>
        <taxon>Hexapoda</taxon>
        <taxon>Insecta</taxon>
        <taxon>Pterygota</taxon>
        <taxon>Neoptera</taxon>
        <taxon>Endopterygota</taxon>
        <taxon>Hymenoptera</taxon>
        <taxon>Apocrita</taxon>
        <taxon>Aculeata</taxon>
        <taxon>Apoidea</taxon>
        <taxon>Anthophila</taxon>
        <taxon>Apidae</taxon>
        <taxon>Melipona</taxon>
    </lineage>
</organism>
<keyword evidence="8" id="KW-1185">Reference proteome</keyword>
<dbReference type="EMBL" id="KQ435732">
    <property type="protein sequence ID" value="KOX77469.1"/>
    <property type="molecule type" value="Genomic_DNA"/>
</dbReference>
<feature type="region of interest" description="Disordered" evidence="4">
    <location>
        <begin position="376"/>
        <end position="405"/>
    </location>
</feature>
<feature type="domain" description="Serine rich protein interaction" evidence="5">
    <location>
        <begin position="541"/>
        <end position="647"/>
    </location>
</feature>
<evidence type="ECO:0000256" key="2">
    <source>
        <dbReference type="ARBA" id="ARBA00022490"/>
    </source>
</evidence>
<feature type="compositionally biased region" description="Low complexity" evidence="4">
    <location>
        <begin position="379"/>
        <end position="394"/>
    </location>
</feature>
<keyword evidence="3" id="KW-0597">Phosphoprotein</keyword>
<dbReference type="GO" id="GO:0005886">
    <property type="term" value="C:plasma membrane"/>
    <property type="evidence" value="ECO:0007669"/>
    <property type="project" value="TreeGrafter"/>
</dbReference>
<dbReference type="Pfam" id="PF08824">
    <property type="entry name" value="Serine_rich"/>
    <property type="match status" value="2"/>
</dbReference>
<dbReference type="CDD" id="cd11549">
    <property type="entry name" value="Serine_rich_CAS"/>
    <property type="match status" value="1"/>
</dbReference>
<dbReference type="GO" id="GO:0007169">
    <property type="term" value="P:cell surface receptor protein tyrosine kinase signaling pathway"/>
    <property type="evidence" value="ECO:0007669"/>
    <property type="project" value="TreeGrafter"/>
</dbReference>
<dbReference type="Gene3D" id="1.20.120.230">
    <property type="entry name" value="Alpha-catenin/vinculin-like"/>
    <property type="match status" value="1"/>
</dbReference>
<feature type="compositionally biased region" description="Pro residues" evidence="4">
    <location>
        <begin position="600"/>
        <end position="611"/>
    </location>
</feature>
<feature type="region of interest" description="Disordered" evidence="4">
    <location>
        <begin position="224"/>
        <end position="265"/>
    </location>
</feature>
<evidence type="ECO:0000256" key="4">
    <source>
        <dbReference type="SAM" id="MobiDB-lite"/>
    </source>
</evidence>
<dbReference type="GO" id="GO:0016477">
    <property type="term" value="P:cell migration"/>
    <property type="evidence" value="ECO:0007669"/>
    <property type="project" value="TreeGrafter"/>
</dbReference>
<evidence type="ECO:0000259" key="6">
    <source>
        <dbReference type="Pfam" id="PF12026"/>
    </source>
</evidence>
<dbReference type="Pfam" id="PF12026">
    <property type="entry name" value="CAS_C"/>
    <property type="match status" value="1"/>
</dbReference>
<dbReference type="InterPro" id="IPR021901">
    <property type="entry name" value="CAS_C"/>
</dbReference>
<dbReference type="OrthoDB" id="5983572at2759"/>
<dbReference type="InterPro" id="IPR014928">
    <property type="entry name" value="Serine_rich_dom"/>
</dbReference>
<dbReference type="Proteomes" id="UP000053105">
    <property type="component" value="Unassembled WGS sequence"/>
</dbReference>
<reference evidence="7 8" key="1">
    <citation type="submission" date="2015-07" db="EMBL/GenBank/DDBJ databases">
        <title>The genome of Melipona quadrifasciata.</title>
        <authorList>
            <person name="Pan H."/>
            <person name="Kapheim K."/>
        </authorList>
    </citation>
    <scope>NUCLEOTIDE SEQUENCE [LARGE SCALE GENOMIC DNA]</scope>
    <source>
        <strain evidence="7">0111107301</strain>
        <tissue evidence="7">Whole body</tissue>
    </source>
</reference>
<dbReference type="FunFam" id="1.20.120.230:FF:000001">
    <property type="entry name" value="Breast cancer anti-estrogen resistance 1"/>
    <property type="match status" value="1"/>
</dbReference>
<keyword evidence="2" id="KW-0963">Cytoplasm</keyword>
<feature type="region of interest" description="Disordered" evidence="4">
    <location>
        <begin position="589"/>
        <end position="611"/>
    </location>
</feature>
<evidence type="ECO:0000259" key="5">
    <source>
        <dbReference type="Pfam" id="PF08824"/>
    </source>
</evidence>
<dbReference type="InterPro" id="IPR038319">
    <property type="entry name" value="Serine_rich_sf"/>
</dbReference>
<feature type="region of interest" description="Disordered" evidence="4">
    <location>
        <begin position="298"/>
        <end position="319"/>
    </location>
</feature>
<dbReference type="CDD" id="cd11564">
    <property type="entry name" value="FAT-like_CAS_C"/>
    <property type="match status" value="1"/>
</dbReference>
<protein>
    <submittedName>
        <fullName evidence="7">Breast cancer anti-estrogen resistance protein 1</fullName>
    </submittedName>
</protein>
<evidence type="ECO:0000313" key="8">
    <source>
        <dbReference type="Proteomes" id="UP000053105"/>
    </source>
</evidence>
<dbReference type="STRING" id="166423.A0A0M9A7J1"/>
<feature type="compositionally biased region" description="Pro residues" evidence="4">
    <location>
        <begin position="252"/>
        <end position="262"/>
    </location>
</feature>
<evidence type="ECO:0000256" key="1">
    <source>
        <dbReference type="ARBA" id="ARBA00004496"/>
    </source>
</evidence>
<feature type="compositionally biased region" description="Low complexity" evidence="4">
    <location>
        <begin position="300"/>
        <end position="311"/>
    </location>
</feature>
<evidence type="ECO:0000313" key="7">
    <source>
        <dbReference type="EMBL" id="KOX77469.1"/>
    </source>
</evidence>
<dbReference type="Gene3D" id="1.20.120.830">
    <property type="entry name" value="Serine-rich domain"/>
    <property type="match status" value="2"/>
</dbReference>
<dbReference type="InterPro" id="IPR037362">
    <property type="entry name" value="CAS_fam"/>
</dbReference>
<feature type="region of interest" description="Disordered" evidence="4">
    <location>
        <begin position="16"/>
        <end position="36"/>
    </location>
</feature>
<feature type="domain" description="Serine rich protein interaction" evidence="5">
    <location>
        <begin position="420"/>
        <end position="485"/>
    </location>
</feature>
<feature type="compositionally biased region" description="Pro residues" evidence="4">
    <location>
        <begin position="395"/>
        <end position="405"/>
    </location>
</feature>